<name>A0A0R3MZW3_9BRAD</name>
<accession>A0A0R3MZW3</accession>
<sequence>MTTYTVQVLNSSGFAKSYVLFMEPPQVTGGGGKTVVYSNAWVTFDGILPNGIDAITYPDSTFAYWATSVMPVAAGATMGRSGFAAVDVAQQDSVPFIGAVPTGFGTVTPGGALAGAYRIIASSDFTASNGYLFGLALTGDVPGVPSPVATFTAEPNDTFNVVPVTTKCYVSEGAATKGQIINYAKASAKPGTVDFAGRAQTSAIVTQGANGLFTTQYY</sequence>
<dbReference type="EMBL" id="LLYB01000068">
    <property type="protein sequence ID" value="KRR23331.1"/>
    <property type="molecule type" value="Genomic_DNA"/>
</dbReference>
<dbReference type="RefSeq" id="WP_057859037.1">
    <property type="nucleotide sequence ID" value="NZ_LLYB01000068.1"/>
</dbReference>
<dbReference type="AlphaFoldDB" id="A0A0R3MZW3"/>
<comment type="caution">
    <text evidence="1">The sequence shown here is derived from an EMBL/GenBank/DDBJ whole genome shotgun (WGS) entry which is preliminary data.</text>
</comment>
<dbReference type="Proteomes" id="UP000051660">
    <property type="component" value="Unassembled WGS sequence"/>
</dbReference>
<reference evidence="1 2" key="1">
    <citation type="submission" date="2014-03" db="EMBL/GenBank/DDBJ databases">
        <title>Bradyrhizobium valentinum sp. nov., isolated from effective nodules of Lupinus mariae-josephae, a lupine endemic of basic-lime soils in Eastern Spain.</title>
        <authorList>
            <person name="Duran D."/>
            <person name="Rey L."/>
            <person name="Navarro A."/>
            <person name="Busquets A."/>
            <person name="Imperial J."/>
            <person name="Ruiz-Argueso T."/>
        </authorList>
    </citation>
    <scope>NUCLEOTIDE SEQUENCE [LARGE SCALE GENOMIC DNA]</scope>
    <source>
        <strain evidence="1 2">CCBAU 23086</strain>
    </source>
</reference>
<proteinExistence type="predicted"/>
<dbReference type="OrthoDB" id="7185838at2"/>
<gene>
    <name evidence="1" type="ORF">CQ14_32440</name>
</gene>
<evidence type="ECO:0000313" key="1">
    <source>
        <dbReference type="EMBL" id="KRR23331.1"/>
    </source>
</evidence>
<evidence type="ECO:0000313" key="2">
    <source>
        <dbReference type="Proteomes" id="UP000051660"/>
    </source>
</evidence>
<organism evidence="1 2">
    <name type="scientific">Bradyrhizobium lablabi</name>
    <dbReference type="NCBI Taxonomy" id="722472"/>
    <lineage>
        <taxon>Bacteria</taxon>
        <taxon>Pseudomonadati</taxon>
        <taxon>Pseudomonadota</taxon>
        <taxon>Alphaproteobacteria</taxon>
        <taxon>Hyphomicrobiales</taxon>
        <taxon>Nitrobacteraceae</taxon>
        <taxon>Bradyrhizobium</taxon>
    </lineage>
</organism>
<protein>
    <submittedName>
        <fullName evidence="1">Uncharacterized protein</fullName>
    </submittedName>
</protein>